<feature type="signal peptide" evidence="2">
    <location>
        <begin position="1"/>
        <end position="23"/>
    </location>
</feature>
<protein>
    <submittedName>
        <fullName evidence="5">ATP-dependent Clp protease adaptor domain-containing protein, putative</fullName>
    </submittedName>
</protein>
<dbReference type="InterPro" id="IPR014719">
    <property type="entry name" value="Ribosomal_bL12_C/ClpS-like"/>
</dbReference>
<feature type="region of interest" description="Disordered" evidence="1">
    <location>
        <begin position="203"/>
        <end position="228"/>
    </location>
</feature>
<evidence type="ECO:0000256" key="2">
    <source>
        <dbReference type="SAM" id="SignalP"/>
    </source>
</evidence>
<organism evidence="4">
    <name type="scientific">Eimeria tenella</name>
    <name type="common">Coccidian parasite</name>
    <dbReference type="NCBI Taxonomy" id="5802"/>
    <lineage>
        <taxon>Eukaryota</taxon>
        <taxon>Sar</taxon>
        <taxon>Alveolata</taxon>
        <taxon>Apicomplexa</taxon>
        <taxon>Conoidasida</taxon>
        <taxon>Coccidia</taxon>
        <taxon>Eucoccidiorida</taxon>
        <taxon>Eimeriorina</taxon>
        <taxon>Eimeriidae</taxon>
        <taxon>Eimeria</taxon>
    </lineage>
</organism>
<feature type="compositionally biased region" description="Basic and acidic residues" evidence="1">
    <location>
        <begin position="209"/>
        <end position="228"/>
    </location>
</feature>
<feature type="domain" description="Adaptor protein ClpS core" evidence="3">
    <location>
        <begin position="229"/>
        <end position="295"/>
    </location>
</feature>
<name>H9B983_EIMTE</name>
<evidence type="ECO:0000259" key="3">
    <source>
        <dbReference type="Pfam" id="PF02617"/>
    </source>
</evidence>
<dbReference type="GO" id="GO:0030163">
    <property type="term" value="P:protein catabolic process"/>
    <property type="evidence" value="ECO:0007669"/>
    <property type="project" value="InterPro"/>
</dbReference>
<reference evidence="4" key="1">
    <citation type="journal article" date="2012" name="BMC Genomics">
        <title>Characterisation of full-length cDNA sequences provides insights into the Eimeria tenella transcriptome.</title>
        <authorList>
            <person name="Amiruddin N."/>
            <person name="Lee X.W."/>
            <person name="Blake D.P."/>
            <person name="Suzuki Y."/>
            <person name="Tay Y.L."/>
            <person name="Lim L.S."/>
            <person name="Tomley F.M."/>
            <person name="Watanabe J."/>
            <person name="Sugimoto C."/>
            <person name="Wan K.L."/>
        </authorList>
    </citation>
    <scope>NUCLEOTIDE SEQUENCE</scope>
    <source>
        <strain evidence="4">Houghton</strain>
    </source>
</reference>
<dbReference type="EMBL" id="HG673747">
    <property type="protein sequence ID" value="CDJ37166.1"/>
    <property type="molecule type" value="Genomic_DNA"/>
</dbReference>
<dbReference type="VEuPathDB" id="ToxoDB:ETH2_0632500"/>
<dbReference type="PANTHER" id="PTHR33473">
    <property type="entry name" value="ATP-DEPENDENT CLP PROTEASE ADAPTER PROTEIN CLPS1, CHLOROPLASTIC"/>
    <property type="match status" value="1"/>
</dbReference>
<proteinExistence type="evidence at transcript level"/>
<keyword evidence="2" id="KW-0732">Signal</keyword>
<dbReference type="PANTHER" id="PTHR33473:SF17">
    <property type="entry name" value="ATP-DEPENDENT CLP PROTEASE ADAPTER PROTEIN CLPS1, CHLOROPLASTIC"/>
    <property type="match status" value="1"/>
</dbReference>
<evidence type="ECO:0000256" key="1">
    <source>
        <dbReference type="SAM" id="MobiDB-lite"/>
    </source>
</evidence>
<dbReference type="GO" id="GO:0008233">
    <property type="term" value="F:peptidase activity"/>
    <property type="evidence" value="ECO:0007669"/>
    <property type="project" value="UniProtKB-KW"/>
</dbReference>
<dbReference type="OrthoDB" id="5144at2759"/>
<evidence type="ECO:0000313" key="6">
    <source>
        <dbReference type="Proteomes" id="UP000030747"/>
    </source>
</evidence>
<gene>
    <name evidence="5" type="ORF">ETH_00013120</name>
</gene>
<dbReference type="Pfam" id="PF02617">
    <property type="entry name" value="ClpS"/>
    <property type="match status" value="1"/>
</dbReference>
<dbReference type="SUPFAM" id="SSF54736">
    <property type="entry name" value="ClpS-like"/>
    <property type="match status" value="1"/>
</dbReference>
<dbReference type="Gene3D" id="3.30.1390.10">
    <property type="match status" value="1"/>
</dbReference>
<reference evidence="5" key="2">
    <citation type="submission" date="2013-10" db="EMBL/GenBank/DDBJ databases">
        <title>Genomic analysis of the causative agents of coccidiosis in chickens.</title>
        <authorList>
            <person name="Reid A.J."/>
            <person name="Blake D."/>
            <person name="Billington K."/>
            <person name="Browne H."/>
            <person name="Dunn M."/>
            <person name="Hung S."/>
            <person name="Kawahara F."/>
            <person name="Miranda-Saavedra D."/>
            <person name="Mourier T."/>
            <person name="Nagra H."/>
            <person name="Otto T.D."/>
            <person name="Rawlings N."/>
            <person name="Sanchez A."/>
            <person name="Sanders M."/>
            <person name="Subramaniam C."/>
            <person name="Tay Y."/>
            <person name="Dear P."/>
            <person name="Doerig C."/>
            <person name="Gruber A."/>
            <person name="Parkinson J."/>
            <person name="Shirley M."/>
            <person name="Wan K.L."/>
            <person name="Berriman M."/>
            <person name="Tomley F."/>
            <person name="Pain A."/>
        </authorList>
    </citation>
    <scope>NUCLEOTIDE SEQUENCE [LARGE SCALE GENOMIC DNA]</scope>
    <source>
        <strain evidence="5">Houghton</strain>
    </source>
</reference>
<dbReference type="AlphaFoldDB" id="H9B983"/>
<dbReference type="EMBL" id="JN987320">
    <property type="protein sequence ID" value="AET50543.1"/>
    <property type="molecule type" value="mRNA"/>
</dbReference>
<keyword evidence="6" id="KW-1185">Reference proteome</keyword>
<dbReference type="InterPro" id="IPR003769">
    <property type="entry name" value="ClpS_core"/>
</dbReference>
<evidence type="ECO:0000313" key="4">
    <source>
        <dbReference type="EMBL" id="AET50543.1"/>
    </source>
</evidence>
<sequence length="317" mass="34494">MKQLCKVSSLVLVVFLPFLLSRACGPLVALPLFASASLITKGGNSLPRVHREVPLGKELCSMRLANAAPVVPLVVALESCAPKPSSPILRDAPRRTAFAAPIGAPSSRLFSSPGFGRPAWSMLTSRCMRGNTDLTHTGCGVPGNQRGYFHWGESSGLCGGGGAVNVKSHMYPRGCSLFASGPRISRIPLSTKQLKRAQQEEIQTVGDSQVKKDAALEDREGPEKRRQRVKEWRVVLHNDDIHTFECVENAITKTLPHISRARAYDIALHAHTTSKATIMLTWKEKAGEVALALQKEGLTVSVLPDRLFNKDSDSRKE</sequence>
<dbReference type="GeneID" id="25251791"/>
<dbReference type="Proteomes" id="UP000030747">
    <property type="component" value="Unassembled WGS sequence"/>
</dbReference>
<evidence type="ECO:0000313" key="5">
    <source>
        <dbReference type="EMBL" id="CDJ37166.1"/>
    </source>
</evidence>
<dbReference type="InterPro" id="IPR022935">
    <property type="entry name" value="ClpS"/>
</dbReference>
<dbReference type="VEuPathDB" id="ToxoDB:ETH_00013120"/>
<keyword evidence="5" id="KW-0645">Protease</keyword>
<dbReference type="RefSeq" id="XP_013228004.1">
    <property type="nucleotide sequence ID" value="XM_013372550.1"/>
</dbReference>
<accession>H9B983</accession>
<feature type="chain" id="PRO_5010835005" evidence="2">
    <location>
        <begin position="24"/>
        <end position="317"/>
    </location>
</feature>
<dbReference type="GO" id="GO:0006508">
    <property type="term" value="P:proteolysis"/>
    <property type="evidence" value="ECO:0007669"/>
    <property type="project" value="UniProtKB-KW"/>
</dbReference>
<reference evidence="5" key="3">
    <citation type="submission" date="2013-10" db="EMBL/GenBank/DDBJ databases">
        <authorList>
            <person name="Aslett M."/>
        </authorList>
    </citation>
    <scope>NUCLEOTIDE SEQUENCE [LARGE SCALE GENOMIC DNA]</scope>
    <source>
        <strain evidence="5">Houghton</strain>
    </source>
</reference>
<keyword evidence="5" id="KW-0378">Hydrolase</keyword>